<dbReference type="EMBL" id="JAWRVE010000197">
    <property type="protein sequence ID" value="KAL1849632.1"/>
    <property type="molecule type" value="Genomic_DNA"/>
</dbReference>
<name>A0ABR3VZW0_9PEZI</name>
<feature type="region of interest" description="Disordered" evidence="7">
    <location>
        <begin position="1"/>
        <end position="51"/>
    </location>
</feature>
<evidence type="ECO:0000313" key="9">
    <source>
        <dbReference type="EMBL" id="KAL1849632.1"/>
    </source>
</evidence>
<evidence type="ECO:0000256" key="3">
    <source>
        <dbReference type="ARBA" id="ARBA00005673"/>
    </source>
</evidence>
<dbReference type="Proteomes" id="UP001583177">
    <property type="component" value="Unassembled WGS sequence"/>
</dbReference>
<dbReference type="PRINTS" id="PR01849">
    <property type="entry name" value="UBIQUITINACT"/>
</dbReference>
<evidence type="ECO:0000256" key="6">
    <source>
        <dbReference type="ARBA" id="ARBA00044354"/>
    </source>
</evidence>
<dbReference type="Gene3D" id="3.40.50.720">
    <property type="entry name" value="NAD(P)-binding Rossmann-like Domain"/>
    <property type="match status" value="1"/>
</dbReference>
<dbReference type="PANTHER" id="PTHR10953:SF162">
    <property type="entry name" value="SUMO-ACTIVATING ENZYME SUBUNIT 1"/>
    <property type="match status" value="1"/>
</dbReference>
<feature type="domain" description="THIF-type NAD/FAD binding fold" evidence="8">
    <location>
        <begin position="115"/>
        <end position="446"/>
    </location>
</feature>
<evidence type="ECO:0000256" key="7">
    <source>
        <dbReference type="SAM" id="MobiDB-lite"/>
    </source>
</evidence>
<comment type="similarity">
    <text evidence="3">Belongs to the ubiquitin-activating E1 family.</text>
</comment>
<comment type="pathway">
    <text evidence="2">Protein modification; protein sumoylation.</text>
</comment>
<comment type="subcellular location">
    <subcellularLocation>
        <location evidence="1">Nucleus</location>
    </subcellularLocation>
</comment>
<organism evidence="9 10">
    <name type="scientific">Diaporthe australafricana</name>
    <dbReference type="NCBI Taxonomy" id="127596"/>
    <lineage>
        <taxon>Eukaryota</taxon>
        <taxon>Fungi</taxon>
        <taxon>Dikarya</taxon>
        <taxon>Ascomycota</taxon>
        <taxon>Pezizomycotina</taxon>
        <taxon>Sordariomycetes</taxon>
        <taxon>Sordariomycetidae</taxon>
        <taxon>Diaporthales</taxon>
        <taxon>Diaporthaceae</taxon>
        <taxon>Diaporthe</taxon>
    </lineage>
</organism>
<evidence type="ECO:0000256" key="4">
    <source>
        <dbReference type="ARBA" id="ARBA00022786"/>
    </source>
</evidence>
<dbReference type="InterPro" id="IPR035985">
    <property type="entry name" value="Ubiquitin-activating_enz"/>
</dbReference>
<dbReference type="InterPro" id="IPR045886">
    <property type="entry name" value="ThiF/MoeB/HesA"/>
</dbReference>
<accession>A0ABR3VZW0</accession>
<dbReference type="InterPro" id="IPR000594">
    <property type="entry name" value="ThiF_NAD_FAD-bd"/>
</dbReference>
<keyword evidence="9" id="KW-0436">Ligase</keyword>
<dbReference type="GO" id="GO:0004839">
    <property type="term" value="F:ubiquitin activating enzyme activity"/>
    <property type="evidence" value="ECO:0007669"/>
    <property type="project" value="UniProtKB-EC"/>
</dbReference>
<sequence length="553" mass="59352">MDHQAQTAQGQEDSTSSRTNAQPEGSNATQAQPAPDASANPMPHSDFSNLSMQTEMPTDMNLLSMLPHDGSLLGADALMNMPMMMPMMMPDGSMDANGMLGMPQNAISNDEIALYDRQIRLWGMQAQQKIRNANVLLITMKGLANEIAKNLVLAGIGSLTIIDHENVTEADLGSQFFLSEKEGHLGKNRAQAALPQVQKLNPRVTVIPDTDDVRFKGASYFALFDMIIATDLDPDALNIINTATRLNMRPFYAAGTHGLYGFIFADLIEHTFSIEREKPNVPTEKGPETRTRSILRVDTKKENGKVMEIVTKKEVYSTWLLASDGAFLPEEYTKSKRRLRAVSPALSCLRALWEFQTTHNGRNPGPNQADLAAFTKSATQKHKDLQLPTETLTAEFLRSFLQNIGCEVAPVTAILGGQLAQDVINVLGQTQQPIQNTVIFDGNNMEASLYPLHPEGALGASLLSMGIGGITGIPVMGNGDMNGLMGDPSMMNMGMPPMDMNFNGAPMDTGGQPQFNTAGAGAGTNEAQTSFTVAGAGPSTGPVAGAGESHPSG</sequence>
<evidence type="ECO:0000313" key="10">
    <source>
        <dbReference type="Proteomes" id="UP001583177"/>
    </source>
</evidence>
<protein>
    <recommendedName>
        <fullName evidence="6">Ubiquitin-like 1-activating enzyme E1A</fullName>
    </recommendedName>
</protein>
<reference evidence="9 10" key="1">
    <citation type="journal article" date="2024" name="IMA Fungus">
        <title>IMA Genome - F19 : A genome assembly and annotation guide to empower mycologists, including annotated draft genome sequences of Ceratocystis pirilliformis, Diaporthe australafricana, Fusarium ophioides, Paecilomyces lecythidis, and Sporothrix stenoceras.</title>
        <authorList>
            <person name="Aylward J."/>
            <person name="Wilson A.M."/>
            <person name="Visagie C.M."/>
            <person name="Spraker J."/>
            <person name="Barnes I."/>
            <person name="Buitendag C."/>
            <person name="Ceriani C."/>
            <person name="Del Mar Angel L."/>
            <person name="du Plessis D."/>
            <person name="Fuchs T."/>
            <person name="Gasser K."/>
            <person name="Kramer D."/>
            <person name="Li W."/>
            <person name="Munsamy K."/>
            <person name="Piso A."/>
            <person name="Price J.L."/>
            <person name="Sonnekus B."/>
            <person name="Thomas C."/>
            <person name="van der Nest A."/>
            <person name="van Dijk A."/>
            <person name="van Heerden A."/>
            <person name="van Vuuren N."/>
            <person name="Yilmaz N."/>
            <person name="Duong T.A."/>
            <person name="van der Merwe N.A."/>
            <person name="Wingfield M.J."/>
            <person name="Wingfield B.D."/>
        </authorList>
    </citation>
    <scope>NUCLEOTIDE SEQUENCE [LARGE SCALE GENOMIC DNA]</scope>
    <source>
        <strain evidence="9 10">CMW 18300</strain>
    </source>
</reference>
<dbReference type="Pfam" id="PF00899">
    <property type="entry name" value="ThiF"/>
    <property type="match status" value="1"/>
</dbReference>
<evidence type="ECO:0000259" key="8">
    <source>
        <dbReference type="Pfam" id="PF00899"/>
    </source>
</evidence>
<dbReference type="CDD" id="cd01492">
    <property type="entry name" value="Aos1_SUMO"/>
    <property type="match status" value="1"/>
</dbReference>
<proteinExistence type="inferred from homology"/>
<dbReference type="PANTHER" id="PTHR10953">
    <property type="entry name" value="UBIQUITIN-ACTIVATING ENZYME E1"/>
    <property type="match status" value="1"/>
</dbReference>
<evidence type="ECO:0000256" key="5">
    <source>
        <dbReference type="ARBA" id="ARBA00023242"/>
    </source>
</evidence>
<dbReference type="SUPFAM" id="SSF69572">
    <property type="entry name" value="Activating enzymes of the ubiquitin-like proteins"/>
    <property type="match status" value="1"/>
</dbReference>
<comment type="caution">
    <text evidence="9">The sequence shown here is derived from an EMBL/GenBank/DDBJ whole genome shotgun (WGS) entry which is preliminary data.</text>
</comment>
<dbReference type="InterPro" id="IPR000011">
    <property type="entry name" value="UBQ/SUMO-activ_enz_E1-like"/>
</dbReference>
<evidence type="ECO:0000256" key="1">
    <source>
        <dbReference type="ARBA" id="ARBA00004123"/>
    </source>
</evidence>
<gene>
    <name evidence="9" type="primary">AOS1</name>
    <name evidence="9" type="ORF">Daus18300_013191</name>
</gene>
<evidence type="ECO:0000256" key="2">
    <source>
        <dbReference type="ARBA" id="ARBA00004718"/>
    </source>
</evidence>
<feature type="compositionally biased region" description="Polar residues" evidence="7">
    <location>
        <begin position="1"/>
        <end position="32"/>
    </location>
</feature>
<keyword evidence="5" id="KW-0539">Nucleus</keyword>
<feature type="region of interest" description="Disordered" evidence="7">
    <location>
        <begin position="531"/>
        <end position="553"/>
    </location>
</feature>
<keyword evidence="10" id="KW-1185">Reference proteome</keyword>
<keyword evidence="4" id="KW-0833">Ubl conjugation pathway</keyword>